<evidence type="ECO:0000256" key="2">
    <source>
        <dbReference type="ARBA" id="ARBA00004370"/>
    </source>
</evidence>
<dbReference type="SUPFAM" id="SSF47384">
    <property type="entry name" value="Homodimeric domain of signal transducing histidine kinase"/>
    <property type="match status" value="1"/>
</dbReference>
<evidence type="ECO:0000256" key="9">
    <source>
        <dbReference type="ARBA" id="ARBA00023012"/>
    </source>
</evidence>
<dbReference type="InterPro" id="IPR003594">
    <property type="entry name" value="HATPase_dom"/>
</dbReference>
<evidence type="ECO:0000259" key="13">
    <source>
        <dbReference type="PROSITE" id="PS50885"/>
    </source>
</evidence>
<evidence type="ECO:0000256" key="4">
    <source>
        <dbReference type="ARBA" id="ARBA00022553"/>
    </source>
</evidence>
<accession>A0A6I2L5A8</accession>
<dbReference type="Gene3D" id="1.10.287.130">
    <property type="match status" value="1"/>
</dbReference>
<feature type="domain" description="Histidine kinase" evidence="12">
    <location>
        <begin position="287"/>
        <end position="492"/>
    </location>
</feature>
<comment type="catalytic activity">
    <reaction evidence="1">
        <text>ATP + protein L-histidine = ADP + protein N-phospho-L-histidine.</text>
        <dbReference type="EC" id="2.7.13.3"/>
    </reaction>
</comment>
<evidence type="ECO:0000313" key="14">
    <source>
        <dbReference type="EMBL" id="MRW92377.1"/>
    </source>
</evidence>
<keyword evidence="7 14" id="KW-0418">Kinase</keyword>
<comment type="caution">
    <text evidence="14">The sequence shown here is derived from an EMBL/GenBank/DDBJ whole genome shotgun (WGS) entry which is preliminary data.</text>
</comment>
<dbReference type="InterPro" id="IPR003661">
    <property type="entry name" value="HisK_dim/P_dom"/>
</dbReference>
<evidence type="ECO:0000256" key="7">
    <source>
        <dbReference type="ARBA" id="ARBA00022777"/>
    </source>
</evidence>
<evidence type="ECO:0000256" key="1">
    <source>
        <dbReference type="ARBA" id="ARBA00000085"/>
    </source>
</evidence>
<evidence type="ECO:0000256" key="8">
    <source>
        <dbReference type="ARBA" id="ARBA00022989"/>
    </source>
</evidence>
<feature type="domain" description="HAMP" evidence="13">
    <location>
        <begin position="226"/>
        <end position="279"/>
    </location>
</feature>
<dbReference type="InterPro" id="IPR036890">
    <property type="entry name" value="HATPase_C_sf"/>
</dbReference>
<dbReference type="EC" id="2.7.13.3" evidence="3"/>
<dbReference type="SMART" id="SM00387">
    <property type="entry name" value="HATPase_c"/>
    <property type="match status" value="1"/>
</dbReference>
<evidence type="ECO:0000256" key="10">
    <source>
        <dbReference type="ARBA" id="ARBA00023136"/>
    </source>
</evidence>
<dbReference type="Proteomes" id="UP000433309">
    <property type="component" value="Unassembled WGS sequence"/>
</dbReference>
<dbReference type="Gene3D" id="3.30.565.10">
    <property type="entry name" value="Histidine kinase-like ATPase, C-terminal domain"/>
    <property type="match status" value="1"/>
</dbReference>
<evidence type="ECO:0000256" key="11">
    <source>
        <dbReference type="SAM" id="Phobius"/>
    </source>
</evidence>
<dbReference type="InterPro" id="IPR004358">
    <property type="entry name" value="Sig_transdc_His_kin-like_C"/>
</dbReference>
<keyword evidence="8 11" id="KW-1133">Transmembrane helix</keyword>
<protein>
    <recommendedName>
        <fullName evidence="3">histidine kinase</fullName>
        <ecNumber evidence="3">2.7.13.3</ecNumber>
    </recommendedName>
</protein>
<dbReference type="Pfam" id="PF00512">
    <property type="entry name" value="HisKA"/>
    <property type="match status" value="1"/>
</dbReference>
<sequence length="492" mass="54954">MSPCTACGKNWKRLIPDYASSIRGDSAMRLWISDILRSLRMRLMLTFLAGMVLTAGLFVFILAMVFYWQFDLVTYNGMKHNAASVAARMQFDAQGKPQEIKLPKDVRWLYDQLPGDVEFRVVDRFGAPVMMPSKTPQSPVQRLLPASHVPLRFDAALQLQIGERSIEVVTVPILQSHGAYYLQVAASDRALQFVGLSLTHPVPNYIFGIILISMPVVGGLMLVALFRLLRPLRVLSAEAARIDPRNLSARLSTKTVPSELSPLIDSFNLALARLEQGFREQQEFLGAAAHELKTPLALMRGQIEVEGIADRATLLADIDVMTRQVQQLLHLAEASELRNYRIEPINVRHMLADAAAFLLRMAERRQVHIHFSHSFELTESPLWVGDQGAMFTLFKNLIENAVQHSPEHSMVELKIEDGNAVSVRDYGCGIAAEDIPRVFERFWRGPGRADGQPVGAGLGMSICKEIAAAHGWRIEIEDAKPGTIFRVVRQSV</sequence>
<dbReference type="InterPro" id="IPR003660">
    <property type="entry name" value="HAMP_dom"/>
</dbReference>
<keyword evidence="4" id="KW-0597">Phosphoprotein</keyword>
<dbReference type="GO" id="GO:0000155">
    <property type="term" value="F:phosphorelay sensor kinase activity"/>
    <property type="evidence" value="ECO:0007669"/>
    <property type="project" value="InterPro"/>
</dbReference>
<evidence type="ECO:0000259" key="12">
    <source>
        <dbReference type="PROSITE" id="PS50109"/>
    </source>
</evidence>
<dbReference type="SMART" id="SM00388">
    <property type="entry name" value="HisKA"/>
    <property type="match status" value="1"/>
</dbReference>
<feature type="transmembrane region" description="Helical" evidence="11">
    <location>
        <begin position="205"/>
        <end position="226"/>
    </location>
</feature>
<reference evidence="14 15" key="1">
    <citation type="submission" date="2019-11" db="EMBL/GenBank/DDBJ databases">
        <title>Novel species isolated from a subtropical stream in China.</title>
        <authorList>
            <person name="Lu H."/>
        </authorList>
    </citation>
    <scope>NUCLEOTIDE SEQUENCE [LARGE SCALE GENOMIC DNA]</scope>
    <source>
        <strain evidence="14 15">FT80W</strain>
    </source>
</reference>
<dbReference type="PANTHER" id="PTHR45436">
    <property type="entry name" value="SENSOR HISTIDINE KINASE YKOH"/>
    <property type="match status" value="1"/>
</dbReference>
<comment type="subcellular location">
    <subcellularLocation>
        <location evidence="2">Membrane</location>
    </subcellularLocation>
</comment>
<proteinExistence type="predicted"/>
<name>A0A6I2L5A8_9BURK</name>
<dbReference type="SUPFAM" id="SSF55874">
    <property type="entry name" value="ATPase domain of HSP90 chaperone/DNA topoisomerase II/histidine kinase"/>
    <property type="match status" value="1"/>
</dbReference>
<dbReference type="PROSITE" id="PS50885">
    <property type="entry name" value="HAMP"/>
    <property type="match status" value="1"/>
</dbReference>
<evidence type="ECO:0000313" key="15">
    <source>
        <dbReference type="Proteomes" id="UP000433309"/>
    </source>
</evidence>
<dbReference type="PANTHER" id="PTHR45436:SF5">
    <property type="entry name" value="SENSOR HISTIDINE KINASE TRCS"/>
    <property type="match status" value="1"/>
</dbReference>
<dbReference type="Pfam" id="PF02518">
    <property type="entry name" value="HATPase_c"/>
    <property type="match status" value="1"/>
</dbReference>
<feature type="transmembrane region" description="Helical" evidence="11">
    <location>
        <begin position="43"/>
        <end position="68"/>
    </location>
</feature>
<dbReference type="SMART" id="SM00304">
    <property type="entry name" value="HAMP"/>
    <property type="match status" value="1"/>
</dbReference>
<dbReference type="Pfam" id="PF00672">
    <property type="entry name" value="HAMP"/>
    <property type="match status" value="1"/>
</dbReference>
<dbReference type="CDD" id="cd00082">
    <property type="entry name" value="HisKA"/>
    <property type="match status" value="1"/>
</dbReference>
<evidence type="ECO:0000256" key="6">
    <source>
        <dbReference type="ARBA" id="ARBA00022692"/>
    </source>
</evidence>
<dbReference type="PROSITE" id="PS50109">
    <property type="entry name" value="HIS_KIN"/>
    <property type="match status" value="1"/>
</dbReference>
<keyword evidence="15" id="KW-1185">Reference proteome</keyword>
<evidence type="ECO:0000256" key="5">
    <source>
        <dbReference type="ARBA" id="ARBA00022679"/>
    </source>
</evidence>
<dbReference type="InterPro" id="IPR036097">
    <property type="entry name" value="HisK_dim/P_sf"/>
</dbReference>
<dbReference type="EMBL" id="WKJK01000011">
    <property type="protein sequence ID" value="MRW92377.1"/>
    <property type="molecule type" value="Genomic_DNA"/>
</dbReference>
<organism evidence="14 15">
    <name type="scientific">Duganella guangzhouensis</name>
    <dbReference type="NCBI Taxonomy" id="2666084"/>
    <lineage>
        <taxon>Bacteria</taxon>
        <taxon>Pseudomonadati</taxon>
        <taxon>Pseudomonadota</taxon>
        <taxon>Betaproteobacteria</taxon>
        <taxon>Burkholderiales</taxon>
        <taxon>Oxalobacteraceae</taxon>
        <taxon>Telluria group</taxon>
        <taxon>Duganella</taxon>
    </lineage>
</organism>
<keyword evidence="10 11" id="KW-0472">Membrane</keyword>
<dbReference type="InterPro" id="IPR050428">
    <property type="entry name" value="TCS_sensor_his_kinase"/>
</dbReference>
<dbReference type="GO" id="GO:0016020">
    <property type="term" value="C:membrane"/>
    <property type="evidence" value="ECO:0007669"/>
    <property type="project" value="UniProtKB-SubCell"/>
</dbReference>
<dbReference type="InterPro" id="IPR005467">
    <property type="entry name" value="His_kinase_dom"/>
</dbReference>
<keyword evidence="6 11" id="KW-0812">Transmembrane</keyword>
<keyword evidence="9" id="KW-0902">Two-component regulatory system</keyword>
<dbReference type="PRINTS" id="PR00344">
    <property type="entry name" value="BCTRLSENSOR"/>
</dbReference>
<gene>
    <name evidence="14" type="ORF">GJ699_20480</name>
</gene>
<evidence type="ECO:0000256" key="3">
    <source>
        <dbReference type="ARBA" id="ARBA00012438"/>
    </source>
</evidence>
<dbReference type="AlphaFoldDB" id="A0A6I2L5A8"/>
<keyword evidence="5" id="KW-0808">Transferase</keyword>